<evidence type="ECO:0000256" key="8">
    <source>
        <dbReference type="ARBA" id="ARBA00031113"/>
    </source>
</evidence>
<keyword evidence="3" id="KW-0436">Ligase</keyword>
<evidence type="ECO:0000313" key="17">
    <source>
        <dbReference type="EMBL" id="RKU43449.1"/>
    </source>
</evidence>
<dbReference type="GO" id="GO:0006434">
    <property type="term" value="P:seryl-tRNA aminoacylation"/>
    <property type="evidence" value="ECO:0007669"/>
    <property type="project" value="InterPro"/>
</dbReference>
<keyword evidence="5 13" id="KW-0067">ATP-binding</keyword>
<feature type="binding site" evidence="12">
    <location>
        <position position="269"/>
    </location>
    <ligand>
        <name>L-serine</name>
        <dbReference type="ChEBI" id="CHEBI:33384"/>
    </ligand>
</feature>
<dbReference type="SUPFAM" id="SSF46589">
    <property type="entry name" value="tRNA-binding arm"/>
    <property type="match status" value="1"/>
</dbReference>
<dbReference type="InterPro" id="IPR042103">
    <property type="entry name" value="SerRS_1_N_sf"/>
</dbReference>
<feature type="binding site" evidence="12">
    <location>
        <position position="238"/>
    </location>
    <ligand>
        <name>L-serine</name>
        <dbReference type="ChEBI" id="CHEBI:33384"/>
    </ligand>
</feature>
<dbReference type="InterPro" id="IPR002314">
    <property type="entry name" value="aa-tRNA-synt_IIb"/>
</dbReference>
<dbReference type="Pfam" id="PF02403">
    <property type="entry name" value="Seryl_tRNA_N"/>
    <property type="match status" value="1"/>
</dbReference>
<evidence type="ECO:0000256" key="10">
    <source>
        <dbReference type="ARBA" id="ARBA00058708"/>
    </source>
</evidence>
<feature type="site" description="Important for serine binding" evidence="12">
    <location>
        <position position="394"/>
    </location>
</feature>
<dbReference type="OrthoDB" id="10264585at2759"/>
<name>A0A420Y6D6_9PEZI</name>
<evidence type="ECO:0000256" key="6">
    <source>
        <dbReference type="ARBA" id="ARBA00022917"/>
    </source>
</evidence>
<comment type="caution">
    <text evidence="17">The sequence shown here is derived from an EMBL/GenBank/DDBJ whole genome shotgun (WGS) entry which is preliminary data.</text>
</comment>
<dbReference type="Proteomes" id="UP000275385">
    <property type="component" value="Unassembled WGS sequence"/>
</dbReference>
<accession>A0A420Y6D6</accession>
<dbReference type="Pfam" id="PF00587">
    <property type="entry name" value="tRNA-synt_2b"/>
    <property type="match status" value="1"/>
</dbReference>
<dbReference type="InterPro" id="IPR015866">
    <property type="entry name" value="Ser-tRNA-synth_1_N"/>
</dbReference>
<evidence type="ECO:0000256" key="2">
    <source>
        <dbReference type="ARBA" id="ARBA00012840"/>
    </source>
</evidence>
<keyword evidence="18" id="KW-1185">Reference proteome</keyword>
<dbReference type="PRINTS" id="PR00981">
    <property type="entry name" value="TRNASYNTHSER"/>
</dbReference>
<feature type="binding site" evidence="13">
    <location>
        <begin position="269"/>
        <end position="271"/>
    </location>
    <ligand>
        <name>ATP</name>
        <dbReference type="ChEBI" id="CHEBI:30616"/>
    </ligand>
</feature>
<organism evidence="17 18">
    <name type="scientific">Coniochaeta pulveracea</name>
    <dbReference type="NCBI Taxonomy" id="177199"/>
    <lineage>
        <taxon>Eukaryota</taxon>
        <taxon>Fungi</taxon>
        <taxon>Dikarya</taxon>
        <taxon>Ascomycota</taxon>
        <taxon>Pezizomycotina</taxon>
        <taxon>Sordariomycetes</taxon>
        <taxon>Sordariomycetidae</taxon>
        <taxon>Coniochaetales</taxon>
        <taxon>Coniochaetaceae</taxon>
        <taxon>Coniochaeta</taxon>
    </lineage>
</organism>
<dbReference type="NCBIfam" id="TIGR00414">
    <property type="entry name" value="serS"/>
    <property type="match status" value="1"/>
</dbReference>
<dbReference type="InterPro" id="IPR006195">
    <property type="entry name" value="aa-tRNA-synth_II"/>
</dbReference>
<evidence type="ECO:0000256" key="5">
    <source>
        <dbReference type="ARBA" id="ARBA00022840"/>
    </source>
</evidence>
<evidence type="ECO:0000256" key="4">
    <source>
        <dbReference type="ARBA" id="ARBA00022741"/>
    </source>
</evidence>
<dbReference type="SUPFAM" id="SSF55681">
    <property type="entry name" value="Class II aaRS and biotin synthetases"/>
    <property type="match status" value="1"/>
</dbReference>
<reference evidence="17 18" key="1">
    <citation type="submission" date="2018-08" db="EMBL/GenBank/DDBJ databases">
        <title>Draft genome of the lignicolous fungus Coniochaeta pulveracea.</title>
        <authorList>
            <person name="Borstlap C.J."/>
            <person name="De Witt R.N."/>
            <person name="Botha A."/>
            <person name="Volschenk H."/>
        </authorList>
    </citation>
    <scope>NUCLEOTIDE SEQUENCE [LARGE SCALE GENOMIC DNA]</scope>
    <source>
        <strain evidence="17 18">CAB683</strain>
    </source>
</reference>
<comment type="similarity">
    <text evidence="1">Belongs to the class-II aminoacyl-tRNA synthetase family. Type-1 seryl-tRNA synthetase subfamily.</text>
</comment>
<feature type="domain" description="Aminoacyl-transfer RNA synthetases class-II family profile" evidence="16">
    <location>
        <begin position="142"/>
        <end position="419"/>
    </location>
</feature>
<evidence type="ECO:0000313" key="18">
    <source>
        <dbReference type="Proteomes" id="UP000275385"/>
    </source>
</evidence>
<evidence type="ECO:0000259" key="16">
    <source>
        <dbReference type="PROSITE" id="PS50862"/>
    </source>
</evidence>
<evidence type="ECO:0000256" key="1">
    <source>
        <dbReference type="ARBA" id="ARBA00010728"/>
    </source>
</evidence>
<evidence type="ECO:0000256" key="3">
    <source>
        <dbReference type="ARBA" id="ARBA00022598"/>
    </source>
</evidence>
<dbReference type="InterPro" id="IPR010978">
    <property type="entry name" value="tRNA-bd_arm"/>
</dbReference>
<feature type="region of interest" description="Disordered" evidence="15">
    <location>
        <begin position="445"/>
        <end position="491"/>
    </location>
</feature>
<keyword evidence="14" id="KW-0175">Coiled coil</keyword>
<evidence type="ECO:0000256" key="7">
    <source>
        <dbReference type="ARBA" id="ARBA00023146"/>
    </source>
</evidence>
<dbReference type="Gene3D" id="1.10.287.40">
    <property type="entry name" value="Serine-tRNA synthetase, tRNA binding domain"/>
    <property type="match status" value="1"/>
</dbReference>
<dbReference type="Gene3D" id="3.30.930.10">
    <property type="entry name" value="Bira Bifunctional Protein, Domain 2"/>
    <property type="match status" value="1"/>
</dbReference>
<dbReference type="InterPro" id="IPR033729">
    <property type="entry name" value="SerRS_core"/>
</dbReference>
<keyword evidence="4" id="KW-0547">Nucleotide-binding</keyword>
<dbReference type="GO" id="GO:0004828">
    <property type="term" value="F:serine-tRNA ligase activity"/>
    <property type="evidence" value="ECO:0007669"/>
    <property type="project" value="UniProtKB-EC"/>
</dbReference>
<evidence type="ECO:0000256" key="9">
    <source>
        <dbReference type="ARBA" id="ARBA00034892"/>
    </source>
</evidence>
<dbReference type="AlphaFoldDB" id="A0A420Y6D6"/>
<feature type="compositionally biased region" description="Basic residues" evidence="15">
    <location>
        <begin position="461"/>
        <end position="491"/>
    </location>
</feature>
<dbReference type="EMBL" id="QVQW01000043">
    <property type="protein sequence ID" value="RKU43449.1"/>
    <property type="molecule type" value="Genomic_DNA"/>
</dbReference>
<dbReference type="PIRSF" id="PIRSF001529">
    <property type="entry name" value="Ser-tRNA-synth_IIa"/>
    <property type="match status" value="1"/>
</dbReference>
<dbReference type="UniPathway" id="UPA00906">
    <property type="reaction ID" value="UER00895"/>
</dbReference>
<dbReference type="PROSITE" id="PS50862">
    <property type="entry name" value="AA_TRNA_LIGASE_II"/>
    <property type="match status" value="1"/>
</dbReference>
<feature type="binding site" evidence="12">
    <location>
        <position position="392"/>
    </location>
    <ligand>
        <name>L-serine</name>
        <dbReference type="ChEBI" id="CHEBI:33384"/>
    </ligand>
</feature>
<dbReference type="CDD" id="cd00770">
    <property type="entry name" value="SerRS_core"/>
    <property type="match status" value="1"/>
</dbReference>
<dbReference type="GO" id="GO:0005524">
    <property type="term" value="F:ATP binding"/>
    <property type="evidence" value="ECO:0007669"/>
    <property type="project" value="UniProtKB-KW"/>
</dbReference>
<dbReference type="EC" id="6.1.1.11" evidence="2"/>
<proteinExistence type="inferred from homology"/>
<sequence>MLDVLDFIAERGGNPEKIRESQRRRYANVEIVDEVIADWEDHRKTAYAATQLNSKINDVQKQIGAKKKAKEDASELLAQKAELEKEKKGLNDSAAEKEAALKKKINTIGNVVHDSVPVSDNEDNNAVQRTWEPEGVKVEKKDCLSHHEVLTRLDGYDPDRGVKVVGHRGYFLRQWGVFLNQALINYGLHFLAERGYTPLQTPQFMLKDYMGKTAQLEQFDEELYKVVDGEADKYLIATSEQPISAFHADEWLEPKQVPIKYAGYSTCYRREAGSHGRDAWGIFRVHQFEKVEQFVLTDPEKSWEMFDEMIATSEDFYKTLGLPYRVVAIVSGALNNAAAKKFDLEAWFPFQGEYKELVSCSNCTDYQSRALEIRYGVKKQTDIKKTYVHCLNSTLTATTRTLCCILENYQTEDVSLAAPLSRNSSLIDIYRRASRFQRCSASTCLVPPSSSPSPRSFPRTPPRKRSRRRALRLPRPRLRRPVTRRSRLPRS</sequence>
<evidence type="ECO:0000256" key="15">
    <source>
        <dbReference type="SAM" id="MobiDB-lite"/>
    </source>
</evidence>
<keyword evidence="6" id="KW-0648">Protein biosynthesis</keyword>
<evidence type="ECO:0000256" key="14">
    <source>
        <dbReference type="SAM" id="Coils"/>
    </source>
</evidence>
<gene>
    <name evidence="17" type="primary">SES1</name>
    <name evidence="17" type="ORF">DL546_006447</name>
</gene>
<evidence type="ECO:0000256" key="11">
    <source>
        <dbReference type="ARBA" id="ARBA00074532"/>
    </source>
</evidence>
<keyword evidence="7 17" id="KW-0030">Aminoacyl-tRNA synthetase</keyword>
<feature type="binding site" evidence="13">
    <location>
        <begin position="356"/>
        <end position="359"/>
    </location>
    <ligand>
        <name>ATP</name>
        <dbReference type="ChEBI" id="CHEBI:30616"/>
    </ligand>
</feature>
<feature type="coiled-coil region" evidence="14">
    <location>
        <begin position="66"/>
        <end position="100"/>
    </location>
</feature>
<dbReference type="STRING" id="177199.A0A420Y6D6"/>
<dbReference type="InterPro" id="IPR045864">
    <property type="entry name" value="aa-tRNA-synth_II/BPL/LPL"/>
</dbReference>
<evidence type="ECO:0000256" key="13">
    <source>
        <dbReference type="PIRSR" id="PIRSR001529-2"/>
    </source>
</evidence>
<dbReference type="FunFam" id="3.30.930.10:FF:000026">
    <property type="entry name" value="Seryl-tRNA synthetase, cytoplasmic"/>
    <property type="match status" value="1"/>
</dbReference>
<protein>
    <recommendedName>
        <fullName evidence="11">Serine--tRNA ligase, cytoplasmic</fullName>
        <ecNumber evidence="2">6.1.1.11</ecNumber>
    </recommendedName>
    <alternativeName>
        <fullName evidence="8">Seryl-tRNA synthetase</fullName>
    </alternativeName>
    <alternativeName>
        <fullName evidence="9">Seryl-tRNA(Ser) synthetase</fullName>
    </alternativeName>
</protein>
<feature type="binding site" evidence="12">
    <location>
        <position position="292"/>
    </location>
    <ligand>
        <name>L-serine</name>
        <dbReference type="ChEBI" id="CHEBI:33384"/>
    </ligand>
</feature>
<dbReference type="InterPro" id="IPR002317">
    <property type="entry name" value="Ser-tRNA-ligase_type_1"/>
</dbReference>
<feature type="binding site" evidence="13">
    <location>
        <begin position="285"/>
        <end position="288"/>
    </location>
    <ligand>
        <name>ATP</name>
        <dbReference type="ChEBI" id="CHEBI:30616"/>
    </ligand>
</feature>
<dbReference type="FunFam" id="1.10.287.40:FF:000003">
    <property type="entry name" value="Serine--tRNA ligase cytoplasmic"/>
    <property type="match status" value="1"/>
</dbReference>
<evidence type="ECO:0000256" key="12">
    <source>
        <dbReference type="PIRSR" id="PIRSR001529-1"/>
    </source>
</evidence>
<dbReference type="PANTHER" id="PTHR11778">
    <property type="entry name" value="SERYL-TRNA SYNTHETASE"/>
    <property type="match status" value="1"/>
</dbReference>
<comment type="function">
    <text evidence="10">Catalyzes the attachment of serine to tRNA(Ser) in a two-step reaction: serine is first activated by ATP to form Ser-AMP and then transferred to the acceptor end of tRNA(Ser).</text>
</comment>